<reference evidence="2 3" key="1">
    <citation type="submission" date="2018-04" db="EMBL/GenBank/DDBJ databases">
        <authorList>
            <person name="Go L.Y."/>
            <person name="Mitchell J.A."/>
        </authorList>
    </citation>
    <scope>NUCLEOTIDE SEQUENCE [LARGE SCALE GENOMIC DNA]</scope>
    <source>
        <strain evidence="2">ULC066bin1</strain>
    </source>
</reference>
<comment type="caution">
    <text evidence="2">The sequence shown here is derived from an EMBL/GenBank/DDBJ whole genome shotgun (WGS) entry which is preliminary data.</text>
</comment>
<accession>A0A2W4WTI3</accession>
<feature type="domain" description="HNH nuclease" evidence="1">
    <location>
        <begin position="17"/>
        <end position="81"/>
    </location>
</feature>
<dbReference type="Proteomes" id="UP000249467">
    <property type="component" value="Unassembled WGS sequence"/>
</dbReference>
<dbReference type="AlphaFoldDB" id="A0A2W4WTI3"/>
<dbReference type="InterPro" id="IPR003615">
    <property type="entry name" value="HNH_nuc"/>
</dbReference>
<organism evidence="2 3">
    <name type="scientific">Pseudanabaena frigida</name>
    <dbReference type="NCBI Taxonomy" id="945775"/>
    <lineage>
        <taxon>Bacteria</taxon>
        <taxon>Bacillati</taxon>
        <taxon>Cyanobacteriota</taxon>
        <taxon>Cyanophyceae</taxon>
        <taxon>Pseudanabaenales</taxon>
        <taxon>Pseudanabaenaceae</taxon>
        <taxon>Pseudanabaena</taxon>
    </lineage>
</organism>
<dbReference type="Pfam" id="PF13391">
    <property type="entry name" value="HNH_2"/>
    <property type="match status" value="1"/>
</dbReference>
<gene>
    <name evidence="2" type="ORF">DCF19_00795</name>
</gene>
<dbReference type="EMBL" id="QBML01000001">
    <property type="protein sequence ID" value="PZO45179.1"/>
    <property type="molecule type" value="Genomic_DNA"/>
</dbReference>
<reference evidence="2 3" key="2">
    <citation type="submission" date="2018-06" db="EMBL/GenBank/DDBJ databases">
        <title>Metagenomic assembly of (sub)arctic Cyanobacteria and their associated microbiome from non-axenic cultures.</title>
        <authorList>
            <person name="Baurain D."/>
        </authorList>
    </citation>
    <scope>NUCLEOTIDE SEQUENCE [LARGE SCALE GENOMIC DNA]</scope>
    <source>
        <strain evidence="2">ULC066bin1</strain>
    </source>
</reference>
<protein>
    <recommendedName>
        <fullName evidence="1">HNH nuclease domain-containing protein</fullName>
    </recommendedName>
</protein>
<evidence type="ECO:0000313" key="2">
    <source>
        <dbReference type="EMBL" id="PZO45179.1"/>
    </source>
</evidence>
<evidence type="ECO:0000313" key="3">
    <source>
        <dbReference type="Proteomes" id="UP000249467"/>
    </source>
</evidence>
<evidence type="ECO:0000259" key="1">
    <source>
        <dbReference type="Pfam" id="PF13391"/>
    </source>
</evidence>
<name>A0A2W4WTI3_9CYAN</name>
<sequence>MGQKDIKLLWGRSGNRCAICKIELTQDASSTNSTFTFGEQAHIVGEKEDAPRGKSQLDQKERDSYHNLILLCPNHHTTIDRNESDWSIEKLHQIKSTHELWVTEKLSETIDRVKLAKSTILAGIVDNAVTLCNLDNWHGWTSFALATDPQWSRDLPENTYKFRQKVISTIWPKEFDEFKRATITLSILLNQAAQTFMENSDLQGDSYIPFKFYKRIDPNPNYADDVKRYEQWLERCYSTIYEATKAANWFADVVRDYVNPMFFVEEGKFIIEQGMKSITDLNYYSELLEFTEEEKAKYPEKIFEIEDNALSR</sequence>
<proteinExistence type="predicted"/>